<protein>
    <recommendedName>
        <fullName evidence="2">Peptidase M24 domain-containing protein</fullName>
    </recommendedName>
</protein>
<gene>
    <name evidence="3" type="ORF">AVDCRST_MAG70-2469</name>
</gene>
<dbReference type="InterPro" id="IPR036005">
    <property type="entry name" value="Creatinase/aminopeptidase-like"/>
</dbReference>
<dbReference type="Pfam" id="PF00557">
    <property type="entry name" value="Peptidase_M24"/>
    <property type="match status" value="1"/>
</dbReference>
<dbReference type="PANTHER" id="PTHR46112:SF2">
    <property type="entry name" value="XAA-PRO AMINOPEPTIDASE P-RELATED"/>
    <property type="match status" value="1"/>
</dbReference>
<evidence type="ECO:0000259" key="2">
    <source>
        <dbReference type="Pfam" id="PF00557"/>
    </source>
</evidence>
<accession>A0A6J4V784</accession>
<evidence type="ECO:0000256" key="1">
    <source>
        <dbReference type="SAM" id="MobiDB-lite"/>
    </source>
</evidence>
<reference evidence="3" key="1">
    <citation type="submission" date="2020-02" db="EMBL/GenBank/DDBJ databases">
        <authorList>
            <person name="Meier V. D."/>
        </authorList>
    </citation>
    <scope>NUCLEOTIDE SEQUENCE</scope>
    <source>
        <strain evidence="3">AVDCRST_MAG70</strain>
    </source>
</reference>
<dbReference type="AlphaFoldDB" id="A0A6J4V784"/>
<dbReference type="InterPro" id="IPR050659">
    <property type="entry name" value="Peptidase_M24B"/>
</dbReference>
<sequence length="384" mass="41887">MDRFAEFHVKYGRLRDLIRTHGLAGLVLRSRSNVAWLGCGPADDAPLSAVQGSRSEIWHQADGGVAWFVVTENAVTLVTENIELPRLTRDEFGGLPIDVLAQSWHESEPARAVAELVSGPVGSDTADTALDWRSGSTRLMTQEIAACRAVLTERERTRYRWLGQTATGVMSDVCHSIVPGTLEAEVVAMAHGKLRALGIAQEVDIVCSDDRLAEDRHGLYSDRRIQRLAMVVFCAHKWGLVANVTRMVAVTPPDATTLRRHEAISDMDYRLMLATRPGTPLRDVFRDAVVTGYAALGEPDAWHDHHQGGSTGYTGRDTRVTPDSEGKVEMHQAFAWNPSLAGVKSEDTFITGPDGPEVITVDRAWPTYEATGKAGILDRSGPGG</sequence>
<organism evidence="3">
    <name type="scientific">uncultured Thermomicrobiales bacterium</name>
    <dbReference type="NCBI Taxonomy" id="1645740"/>
    <lineage>
        <taxon>Bacteria</taxon>
        <taxon>Pseudomonadati</taxon>
        <taxon>Thermomicrobiota</taxon>
        <taxon>Thermomicrobia</taxon>
        <taxon>Thermomicrobiales</taxon>
        <taxon>environmental samples</taxon>
    </lineage>
</organism>
<evidence type="ECO:0000313" key="3">
    <source>
        <dbReference type="EMBL" id="CAA9570631.1"/>
    </source>
</evidence>
<dbReference type="CDD" id="cd01066">
    <property type="entry name" value="APP_MetAP"/>
    <property type="match status" value="1"/>
</dbReference>
<feature type="domain" description="Peptidase M24" evidence="2">
    <location>
        <begin position="164"/>
        <end position="338"/>
    </location>
</feature>
<dbReference type="PANTHER" id="PTHR46112">
    <property type="entry name" value="AMINOPEPTIDASE"/>
    <property type="match status" value="1"/>
</dbReference>
<dbReference type="Gene3D" id="3.90.230.10">
    <property type="entry name" value="Creatinase/methionine aminopeptidase superfamily"/>
    <property type="match status" value="1"/>
</dbReference>
<feature type="region of interest" description="Disordered" evidence="1">
    <location>
        <begin position="301"/>
        <end position="323"/>
    </location>
</feature>
<dbReference type="SUPFAM" id="SSF55920">
    <property type="entry name" value="Creatinase/aminopeptidase"/>
    <property type="match status" value="1"/>
</dbReference>
<name>A0A6J4V784_9BACT</name>
<proteinExistence type="predicted"/>
<dbReference type="EMBL" id="CADCWH010000395">
    <property type="protein sequence ID" value="CAA9570631.1"/>
    <property type="molecule type" value="Genomic_DNA"/>
</dbReference>
<dbReference type="InterPro" id="IPR000994">
    <property type="entry name" value="Pept_M24"/>
</dbReference>